<dbReference type="NCBIfam" id="TIGR00749">
    <property type="entry name" value="glk"/>
    <property type="match status" value="1"/>
</dbReference>
<keyword evidence="3" id="KW-0547">Nucleotide-binding</keyword>
<dbReference type="AlphaFoldDB" id="A0A941DMU0"/>
<keyword evidence="3" id="KW-0324">Glycolysis</keyword>
<dbReference type="CDD" id="cd24008">
    <property type="entry name" value="ASKHA_NBD_GLK"/>
    <property type="match status" value="1"/>
</dbReference>
<dbReference type="EMBL" id="JAGSPN010000014">
    <property type="protein sequence ID" value="MBR7783778.1"/>
    <property type="molecule type" value="Genomic_DNA"/>
</dbReference>
<reference evidence="5" key="1">
    <citation type="submission" date="2021-04" db="EMBL/GenBank/DDBJ databases">
        <title>novel species isolated from subtropical streams in China.</title>
        <authorList>
            <person name="Lu H."/>
        </authorList>
    </citation>
    <scope>NUCLEOTIDE SEQUENCE</scope>
    <source>
        <strain evidence="5">LFS511W</strain>
    </source>
</reference>
<dbReference type="Pfam" id="PF02685">
    <property type="entry name" value="Glucokinase"/>
    <property type="match status" value="1"/>
</dbReference>
<comment type="caution">
    <text evidence="5">The sequence shown here is derived from an EMBL/GenBank/DDBJ whole genome shotgun (WGS) entry which is preliminary data.</text>
</comment>
<evidence type="ECO:0000313" key="6">
    <source>
        <dbReference type="Proteomes" id="UP000680067"/>
    </source>
</evidence>
<accession>A0A941DMU0</accession>
<evidence type="ECO:0000256" key="2">
    <source>
        <dbReference type="ARBA" id="ARBA00022777"/>
    </source>
</evidence>
<dbReference type="Gene3D" id="3.30.420.40">
    <property type="match status" value="1"/>
</dbReference>
<protein>
    <recommendedName>
        <fullName evidence="3">Glucokinase</fullName>
        <ecNumber evidence="3">2.7.1.2</ecNumber>
    </recommendedName>
    <alternativeName>
        <fullName evidence="3">Glucose kinase</fullName>
    </alternativeName>
</protein>
<dbReference type="Gene3D" id="3.40.367.20">
    <property type="match status" value="1"/>
</dbReference>
<keyword evidence="3" id="KW-0963">Cytoplasm</keyword>
<keyword evidence="2 3" id="KW-0418">Kinase</keyword>
<organism evidence="5 6">
    <name type="scientific">Undibacterium luofuense</name>
    <dbReference type="NCBI Taxonomy" id="2828733"/>
    <lineage>
        <taxon>Bacteria</taxon>
        <taxon>Pseudomonadati</taxon>
        <taxon>Pseudomonadota</taxon>
        <taxon>Betaproteobacteria</taxon>
        <taxon>Burkholderiales</taxon>
        <taxon>Oxalobacteraceae</taxon>
        <taxon>Undibacterium</taxon>
    </lineage>
</organism>
<evidence type="ECO:0000256" key="3">
    <source>
        <dbReference type="HAMAP-Rule" id="MF_00524"/>
    </source>
</evidence>
<keyword evidence="1 3" id="KW-0808">Transferase</keyword>
<feature type="binding site" evidence="3">
    <location>
        <begin position="40"/>
        <end position="45"/>
    </location>
    <ligand>
        <name>ATP</name>
        <dbReference type="ChEBI" id="CHEBI:30616"/>
    </ligand>
</feature>
<dbReference type="HAMAP" id="MF_00524">
    <property type="entry name" value="Glucokinase"/>
    <property type="match status" value="1"/>
</dbReference>
<dbReference type="EC" id="2.7.1.2" evidence="3"/>
<dbReference type="InterPro" id="IPR003836">
    <property type="entry name" value="Glucokinase"/>
</dbReference>
<dbReference type="PANTHER" id="PTHR47690">
    <property type="entry name" value="GLUCOKINASE"/>
    <property type="match status" value="1"/>
</dbReference>
<keyword evidence="6" id="KW-1185">Reference proteome</keyword>
<dbReference type="InterPro" id="IPR043129">
    <property type="entry name" value="ATPase_NBD"/>
</dbReference>
<comment type="catalytic activity">
    <reaction evidence="3">
        <text>D-glucose + ATP = D-glucose 6-phosphate + ADP + H(+)</text>
        <dbReference type="Rhea" id="RHEA:17825"/>
        <dbReference type="ChEBI" id="CHEBI:4167"/>
        <dbReference type="ChEBI" id="CHEBI:15378"/>
        <dbReference type="ChEBI" id="CHEBI:30616"/>
        <dbReference type="ChEBI" id="CHEBI:61548"/>
        <dbReference type="ChEBI" id="CHEBI:456216"/>
        <dbReference type="EC" id="2.7.1.2"/>
    </reaction>
</comment>
<dbReference type="Proteomes" id="UP000680067">
    <property type="component" value="Unassembled WGS sequence"/>
</dbReference>
<dbReference type="GO" id="GO:0005536">
    <property type="term" value="F:D-glucose binding"/>
    <property type="evidence" value="ECO:0007669"/>
    <property type="project" value="InterPro"/>
</dbReference>
<evidence type="ECO:0000256" key="1">
    <source>
        <dbReference type="ARBA" id="ARBA00022679"/>
    </source>
</evidence>
<evidence type="ECO:0000256" key="4">
    <source>
        <dbReference type="RuleBase" id="RU004046"/>
    </source>
</evidence>
<dbReference type="GO" id="GO:0006096">
    <property type="term" value="P:glycolytic process"/>
    <property type="evidence" value="ECO:0007669"/>
    <property type="project" value="UniProtKB-UniRule"/>
</dbReference>
<dbReference type="PANTHER" id="PTHR47690:SF1">
    <property type="entry name" value="GLUCOKINASE"/>
    <property type="match status" value="1"/>
</dbReference>
<dbReference type="NCBIfam" id="NF001416">
    <property type="entry name" value="PRK00292.1-3"/>
    <property type="match status" value="1"/>
</dbReference>
<comment type="similarity">
    <text evidence="3 4">Belongs to the bacterial glucokinase family.</text>
</comment>
<evidence type="ECO:0000313" key="5">
    <source>
        <dbReference type="EMBL" id="MBR7783778.1"/>
    </source>
</evidence>
<dbReference type="SUPFAM" id="SSF53067">
    <property type="entry name" value="Actin-like ATPase domain"/>
    <property type="match status" value="1"/>
</dbReference>
<proteinExistence type="inferred from homology"/>
<keyword evidence="3" id="KW-0067">ATP-binding</keyword>
<comment type="subcellular location">
    <subcellularLocation>
        <location evidence="3">Cytoplasm</location>
    </subcellularLocation>
</comment>
<dbReference type="GO" id="GO:0005829">
    <property type="term" value="C:cytosol"/>
    <property type="evidence" value="ECO:0007669"/>
    <property type="project" value="TreeGrafter"/>
</dbReference>
<sequence length="360" mass="38281">MNVVLLHSKKFAELVSYKNWSETTVQKSDPHDFGGPRLLADIGGTNARFALETSPHCFEAVQVLACRDYPDLGAAIQAYLKQVSPVLAAGESIRHAGIAIANPVVGDIVSMTNHHWSFSIRDLQHTLQLETLKVVNDFTALAMALPHLSDDEKVQIGGGTAQAGKVIGLIGPGTGLGVSGIIPSGQRWIPLASEGGHVTYSPVDHIETALLERIWRDFPHVSAERLISGMGIELLYRVLSEMAGADVRVALSAAEIAERARLGTCAVALETVNTFCGMLGTVAGNLAMTLGANGGVYIGGGIVPRLGDLFHQSQFRQRFEAKGRFSGFVAQIPTFLITAAYPAFLGVSVILDEALSGQAD</sequence>
<dbReference type="GO" id="GO:0005524">
    <property type="term" value="F:ATP binding"/>
    <property type="evidence" value="ECO:0007669"/>
    <property type="project" value="UniProtKB-UniRule"/>
</dbReference>
<dbReference type="InterPro" id="IPR050201">
    <property type="entry name" value="Bacterial_glucokinase"/>
</dbReference>
<name>A0A941DMU0_9BURK</name>
<gene>
    <name evidence="3" type="primary">glk</name>
    <name evidence="5" type="ORF">KDM89_16655</name>
</gene>
<dbReference type="GO" id="GO:0004340">
    <property type="term" value="F:glucokinase activity"/>
    <property type="evidence" value="ECO:0007669"/>
    <property type="project" value="UniProtKB-UniRule"/>
</dbReference>